<reference evidence="2" key="1">
    <citation type="journal article" date="2024" name="Proc. Natl. Acad. Sci. U.S.A.">
        <title>Extraordinary preservation of gene collinearity over three hundred million years revealed in homosporous lycophytes.</title>
        <authorList>
            <person name="Li C."/>
            <person name="Wickell D."/>
            <person name="Kuo L.Y."/>
            <person name="Chen X."/>
            <person name="Nie B."/>
            <person name="Liao X."/>
            <person name="Peng D."/>
            <person name="Ji J."/>
            <person name="Jenkins J."/>
            <person name="Williams M."/>
            <person name="Shu S."/>
            <person name="Plott C."/>
            <person name="Barry K."/>
            <person name="Rajasekar S."/>
            <person name="Grimwood J."/>
            <person name="Han X."/>
            <person name="Sun S."/>
            <person name="Hou Z."/>
            <person name="He W."/>
            <person name="Dai G."/>
            <person name="Sun C."/>
            <person name="Schmutz J."/>
            <person name="Leebens-Mack J.H."/>
            <person name="Li F.W."/>
            <person name="Wang L."/>
        </authorList>
    </citation>
    <scope>NUCLEOTIDE SEQUENCE [LARGE SCALE GENOMIC DNA]</scope>
    <source>
        <strain evidence="2">cv. PW_Plant_1</strain>
    </source>
</reference>
<organism evidence="1 2">
    <name type="scientific">Diphasiastrum complanatum</name>
    <name type="common">Issler's clubmoss</name>
    <name type="synonym">Lycopodium complanatum</name>
    <dbReference type="NCBI Taxonomy" id="34168"/>
    <lineage>
        <taxon>Eukaryota</taxon>
        <taxon>Viridiplantae</taxon>
        <taxon>Streptophyta</taxon>
        <taxon>Embryophyta</taxon>
        <taxon>Tracheophyta</taxon>
        <taxon>Lycopodiopsida</taxon>
        <taxon>Lycopodiales</taxon>
        <taxon>Lycopodiaceae</taxon>
        <taxon>Lycopodioideae</taxon>
        <taxon>Diphasiastrum</taxon>
    </lineage>
</organism>
<accession>A0ACC2DSN4</accession>
<protein>
    <submittedName>
        <fullName evidence="1">Uncharacterized protein</fullName>
    </submittedName>
</protein>
<name>A0ACC2DSN4_DIPCM</name>
<sequence length="305" mass="34049">MHISQNEIEFKWTDQLSRSACLNLETSSAASVSVDTSMEKPISLQVLPAYVPRHSLCSKDDSMLIRSKQQTSTLSTFNSFRGLSRVLDNVVQPNSSSKAAVQYRPKASSLRQLICNDSAFPLSHHRSKQAEQLCNRTTRQEETNISQKKKRNRIRSLSYVHISPDGSHDCNSSPRRQWLTTGSAMTQIEAEPLGLTDHRRFASQSKTSAQRLAHRECCKCNRKMSAEIVQAMSALAGDGEPRSLRLCNSCDSQLPSTSSSAPPPHTSSHAVRRQSLCSSLRKLGKTFNFLHKWKVCGWRGSSTLQ</sequence>
<gene>
    <name evidence="1" type="ORF">O6H91_05G118600</name>
</gene>
<proteinExistence type="predicted"/>
<comment type="caution">
    <text evidence="1">The sequence shown here is derived from an EMBL/GenBank/DDBJ whole genome shotgun (WGS) entry which is preliminary data.</text>
</comment>
<evidence type="ECO:0000313" key="2">
    <source>
        <dbReference type="Proteomes" id="UP001162992"/>
    </source>
</evidence>
<dbReference type="Proteomes" id="UP001162992">
    <property type="component" value="Chromosome 5"/>
</dbReference>
<keyword evidence="2" id="KW-1185">Reference proteome</keyword>
<dbReference type="EMBL" id="CM055096">
    <property type="protein sequence ID" value="KAJ7557244.1"/>
    <property type="molecule type" value="Genomic_DNA"/>
</dbReference>
<evidence type="ECO:0000313" key="1">
    <source>
        <dbReference type="EMBL" id="KAJ7557244.1"/>
    </source>
</evidence>